<reference evidence="1 2" key="1">
    <citation type="journal article" date="2021" name="Elife">
        <title>Chloroplast acquisition without the gene transfer in kleptoplastic sea slugs, Plakobranchus ocellatus.</title>
        <authorList>
            <person name="Maeda T."/>
            <person name="Takahashi S."/>
            <person name="Yoshida T."/>
            <person name="Shimamura S."/>
            <person name="Takaki Y."/>
            <person name="Nagai Y."/>
            <person name="Toyoda A."/>
            <person name="Suzuki Y."/>
            <person name="Arimoto A."/>
            <person name="Ishii H."/>
            <person name="Satoh N."/>
            <person name="Nishiyama T."/>
            <person name="Hasebe M."/>
            <person name="Maruyama T."/>
            <person name="Minagawa J."/>
            <person name="Obokata J."/>
            <person name="Shigenobu S."/>
        </authorList>
    </citation>
    <scope>NUCLEOTIDE SEQUENCE [LARGE SCALE GENOMIC DNA]</scope>
</reference>
<sequence length="91" mass="9809">MYLVGRVLFVDIADVKRASIDVPDGESAVVSLKFGPVKTKGRRKGQDRTSRFAKKRQLATNTVGESAVVDSCDLCGVCGDVEVAREFSMNG</sequence>
<evidence type="ECO:0000313" key="1">
    <source>
        <dbReference type="EMBL" id="GFO27532.1"/>
    </source>
</evidence>
<keyword evidence="2" id="KW-1185">Reference proteome</keyword>
<proteinExistence type="predicted"/>
<dbReference type="AlphaFoldDB" id="A0AAV4C837"/>
<accession>A0AAV4C837</accession>
<comment type="caution">
    <text evidence="1">The sequence shown here is derived from an EMBL/GenBank/DDBJ whole genome shotgun (WGS) entry which is preliminary data.</text>
</comment>
<protein>
    <submittedName>
        <fullName evidence="1">Uncharacterized protein</fullName>
    </submittedName>
</protein>
<evidence type="ECO:0000313" key="2">
    <source>
        <dbReference type="Proteomes" id="UP000735302"/>
    </source>
</evidence>
<gene>
    <name evidence="1" type="ORF">PoB_005403700</name>
</gene>
<name>A0AAV4C837_9GAST</name>
<organism evidence="1 2">
    <name type="scientific">Plakobranchus ocellatus</name>
    <dbReference type="NCBI Taxonomy" id="259542"/>
    <lineage>
        <taxon>Eukaryota</taxon>
        <taxon>Metazoa</taxon>
        <taxon>Spiralia</taxon>
        <taxon>Lophotrochozoa</taxon>
        <taxon>Mollusca</taxon>
        <taxon>Gastropoda</taxon>
        <taxon>Heterobranchia</taxon>
        <taxon>Euthyneura</taxon>
        <taxon>Panpulmonata</taxon>
        <taxon>Sacoglossa</taxon>
        <taxon>Placobranchoidea</taxon>
        <taxon>Plakobranchidae</taxon>
        <taxon>Plakobranchus</taxon>
    </lineage>
</organism>
<dbReference type="Proteomes" id="UP000735302">
    <property type="component" value="Unassembled WGS sequence"/>
</dbReference>
<dbReference type="EMBL" id="BLXT01005922">
    <property type="protein sequence ID" value="GFO27532.1"/>
    <property type="molecule type" value="Genomic_DNA"/>
</dbReference>